<comment type="caution">
    <text evidence="6">The sequence shown here is derived from an EMBL/GenBank/DDBJ whole genome shotgun (WGS) entry which is preliminary data.</text>
</comment>
<proteinExistence type="inferred from homology"/>
<evidence type="ECO:0000313" key="6">
    <source>
        <dbReference type="EMBL" id="MCG2460735.1"/>
    </source>
</evidence>
<evidence type="ECO:0000256" key="2">
    <source>
        <dbReference type="ARBA" id="ARBA00022723"/>
    </source>
</evidence>
<dbReference type="InterPro" id="IPR000917">
    <property type="entry name" value="Sulfatase_N"/>
</dbReference>
<comment type="similarity">
    <text evidence="1">Belongs to the sulfatase family.</text>
</comment>
<keyword evidence="2" id="KW-0479">Metal-binding</keyword>
<organism evidence="6 7">
    <name type="scientific">Cerina litoralis</name>
    <dbReference type="NCBI Taxonomy" id="2874477"/>
    <lineage>
        <taxon>Bacteria</taxon>
        <taxon>Pseudomonadati</taxon>
        <taxon>Bacteroidota</taxon>
        <taxon>Flavobacteriia</taxon>
        <taxon>Flavobacteriales</taxon>
        <taxon>Flavobacteriaceae</taxon>
        <taxon>Cerina</taxon>
    </lineage>
</organism>
<dbReference type="GO" id="GO:0004065">
    <property type="term" value="F:arylsulfatase activity"/>
    <property type="evidence" value="ECO:0007669"/>
    <property type="project" value="TreeGrafter"/>
</dbReference>
<gene>
    <name evidence="6" type="ORF">K8352_08245</name>
</gene>
<keyword evidence="7" id="KW-1185">Reference proteome</keyword>
<keyword evidence="4" id="KW-0106">Calcium</keyword>
<dbReference type="PROSITE" id="PS51257">
    <property type="entry name" value="PROKAR_LIPOPROTEIN"/>
    <property type="match status" value="1"/>
</dbReference>
<dbReference type="Gene3D" id="3.40.720.10">
    <property type="entry name" value="Alkaline Phosphatase, subunit A"/>
    <property type="match status" value="1"/>
</dbReference>
<dbReference type="Proteomes" id="UP001200642">
    <property type="component" value="Unassembled WGS sequence"/>
</dbReference>
<feature type="domain" description="Sulfatase N-terminal" evidence="5">
    <location>
        <begin position="37"/>
        <end position="391"/>
    </location>
</feature>
<dbReference type="PANTHER" id="PTHR42693">
    <property type="entry name" value="ARYLSULFATASE FAMILY MEMBER"/>
    <property type="match status" value="1"/>
</dbReference>
<dbReference type="AlphaFoldDB" id="A0AAE3EUK4"/>
<dbReference type="InterPro" id="IPR024607">
    <property type="entry name" value="Sulfatase_CS"/>
</dbReference>
<evidence type="ECO:0000256" key="4">
    <source>
        <dbReference type="ARBA" id="ARBA00022837"/>
    </source>
</evidence>
<dbReference type="GO" id="GO:0046872">
    <property type="term" value="F:metal ion binding"/>
    <property type="evidence" value="ECO:0007669"/>
    <property type="project" value="UniProtKB-KW"/>
</dbReference>
<dbReference type="PROSITE" id="PS00523">
    <property type="entry name" value="SULFATASE_1"/>
    <property type="match status" value="1"/>
</dbReference>
<dbReference type="CDD" id="cd16143">
    <property type="entry name" value="ARS_like"/>
    <property type="match status" value="1"/>
</dbReference>
<dbReference type="EMBL" id="JAIRBC010000010">
    <property type="protein sequence ID" value="MCG2460735.1"/>
    <property type="molecule type" value="Genomic_DNA"/>
</dbReference>
<keyword evidence="3" id="KW-0378">Hydrolase</keyword>
<sequence>MGKILTIKNISWLVFSALIICSCGDRQKKIEKKEELPNIVYVLADDLGIGDIHAFNPDGKINTPNIDKLAQEGMRFTDAHTSSAVCSPTRYGILTGRYNWRSPLKSGVLTGVSKALIPESRTTVASLLKKSGYHTAFIGKWHLGWNWALKQGDSVGGTGWNPTDYVNIDFSKPITHGPNDLGFNYSYGFSGSLDMAPYVYVENSMPTMVPDSVTGSTDKYGWWREGPTASDFVHEQVTPHLFLKAMKYIKEKSQESAPFFLYLALPSPHTPILPTPEWQGKSDLNPYGDFVMEIDGYMGQLQKTLVEAGIERNTIVIFTSDNGCSPQADYKVLGEKGHRPSSIYRGHKADIFEGGHREPFIVRWPGKIRPGSTSDKTICTTDLMATCADIVNTKLADDEGEDSYSMLPLFTDPNSMDYKRQTTVHHSINGSFALRKGRWKMIFCPGSGGWSDPKPDSEEVVGLPEYQLYDLSKDPSEGSNLYRDKPDIAEEMEVMMASLIQKGRSTPGPIQKNDPPLGDKEWEQIAIFSELVN</sequence>
<dbReference type="PROSITE" id="PS00149">
    <property type="entry name" value="SULFATASE_2"/>
    <property type="match status" value="1"/>
</dbReference>
<accession>A0AAE3EUK4</accession>
<dbReference type="Gene3D" id="3.30.1120.10">
    <property type="match status" value="1"/>
</dbReference>
<evidence type="ECO:0000256" key="1">
    <source>
        <dbReference type="ARBA" id="ARBA00008779"/>
    </source>
</evidence>
<name>A0AAE3EUK4_9FLAO</name>
<dbReference type="SUPFAM" id="SSF53649">
    <property type="entry name" value="Alkaline phosphatase-like"/>
    <property type="match status" value="1"/>
</dbReference>
<evidence type="ECO:0000256" key="3">
    <source>
        <dbReference type="ARBA" id="ARBA00022801"/>
    </source>
</evidence>
<dbReference type="InterPro" id="IPR017850">
    <property type="entry name" value="Alkaline_phosphatase_core_sf"/>
</dbReference>
<protein>
    <submittedName>
        <fullName evidence="6">Arylsulfatase</fullName>
    </submittedName>
</protein>
<dbReference type="InterPro" id="IPR050738">
    <property type="entry name" value="Sulfatase"/>
</dbReference>
<dbReference type="RefSeq" id="WP_317901885.1">
    <property type="nucleotide sequence ID" value="NZ_JAIRBC010000010.1"/>
</dbReference>
<dbReference type="PANTHER" id="PTHR42693:SF53">
    <property type="entry name" value="ENDO-4-O-SULFATASE"/>
    <property type="match status" value="1"/>
</dbReference>
<evidence type="ECO:0000259" key="5">
    <source>
        <dbReference type="Pfam" id="PF00884"/>
    </source>
</evidence>
<evidence type="ECO:0000313" key="7">
    <source>
        <dbReference type="Proteomes" id="UP001200642"/>
    </source>
</evidence>
<dbReference type="Pfam" id="PF00884">
    <property type="entry name" value="Sulfatase"/>
    <property type="match status" value="1"/>
</dbReference>
<reference evidence="6" key="1">
    <citation type="submission" date="2023-02" db="EMBL/GenBank/DDBJ databases">
        <title>Genome of Flavobacteriaceae gen. nov. sp. strain F89.</title>
        <authorList>
            <person name="Wang Y."/>
        </authorList>
    </citation>
    <scope>NUCLEOTIDE SEQUENCE</scope>
    <source>
        <strain evidence="6">F89</strain>
    </source>
</reference>